<name>A0A821IG55_9BILA</name>
<dbReference type="Pfam" id="PF13516">
    <property type="entry name" value="LRR_6"/>
    <property type="match status" value="2"/>
</dbReference>
<dbReference type="SMART" id="SM00368">
    <property type="entry name" value="LRR_RI"/>
    <property type="match status" value="2"/>
</dbReference>
<accession>A0A821IG55</accession>
<dbReference type="InterPro" id="IPR032675">
    <property type="entry name" value="LRR_dom_sf"/>
</dbReference>
<dbReference type="EMBL" id="CAJOBQ010009701">
    <property type="protein sequence ID" value="CAF4700665.1"/>
    <property type="molecule type" value="Genomic_DNA"/>
</dbReference>
<evidence type="ECO:0000313" key="2">
    <source>
        <dbReference type="EMBL" id="CAF4700665.1"/>
    </source>
</evidence>
<dbReference type="InterPro" id="IPR001611">
    <property type="entry name" value="Leu-rich_rpt"/>
</dbReference>
<dbReference type="SUPFAM" id="SSF52047">
    <property type="entry name" value="RNI-like"/>
    <property type="match status" value="1"/>
</dbReference>
<feature type="non-terminal residue" evidence="2">
    <location>
        <position position="149"/>
    </location>
</feature>
<comment type="caution">
    <text evidence="2">The sequence shown here is derived from an EMBL/GenBank/DDBJ whole genome shotgun (WGS) entry which is preliminary data.</text>
</comment>
<dbReference type="PANTHER" id="PTHR24111:SF0">
    <property type="entry name" value="LEUCINE-RICH REPEAT-CONTAINING PROTEIN"/>
    <property type="match status" value="1"/>
</dbReference>
<dbReference type="Proteomes" id="UP000663862">
    <property type="component" value="Unassembled WGS sequence"/>
</dbReference>
<gene>
    <name evidence="2" type="ORF">TSG867_LOCUS33310</name>
</gene>
<dbReference type="PANTHER" id="PTHR24111">
    <property type="entry name" value="LEUCINE-RICH REPEAT-CONTAINING PROTEIN 34"/>
    <property type="match status" value="1"/>
</dbReference>
<keyword evidence="1" id="KW-0677">Repeat</keyword>
<dbReference type="Gene3D" id="3.80.10.10">
    <property type="entry name" value="Ribonuclease Inhibitor"/>
    <property type="match status" value="1"/>
</dbReference>
<dbReference type="InterPro" id="IPR052201">
    <property type="entry name" value="LRR-containing_regulator"/>
</dbReference>
<reference evidence="2" key="1">
    <citation type="submission" date="2021-02" db="EMBL/GenBank/DDBJ databases">
        <authorList>
            <person name="Nowell W R."/>
        </authorList>
    </citation>
    <scope>NUCLEOTIDE SEQUENCE</scope>
</reference>
<organism evidence="2 3">
    <name type="scientific">Rotaria socialis</name>
    <dbReference type="NCBI Taxonomy" id="392032"/>
    <lineage>
        <taxon>Eukaryota</taxon>
        <taxon>Metazoa</taxon>
        <taxon>Spiralia</taxon>
        <taxon>Gnathifera</taxon>
        <taxon>Rotifera</taxon>
        <taxon>Eurotatoria</taxon>
        <taxon>Bdelloidea</taxon>
        <taxon>Philodinida</taxon>
        <taxon>Philodinidae</taxon>
        <taxon>Rotaria</taxon>
    </lineage>
</organism>
<dbReference type="AlphaFoldDB" id="A0A821IG55"/>
<sequence length="149" mass="16870">FCSLGWLQQKHWYTIGSYEFESRTFELLTTTIHVTESDNLIKFEKLAENNTCRLVGQPPKTDRKKTHTVLNLSNKTIDDTTVKFLSLALQHDKTLNILNLAGNQIGDIGAEHLATALLYNTTLVELNLRHNQIGMSGAHCYDRSVPLRS</sequence>
<evidence type="ECO:0000256" key="1">
    <source>
        <dbReference type="ARBA" id="ARBA00022737"/>
    </source>
</evidence>
<proteinExistence type="predicted"/>
<feature type="non-terminal residue" evidence="2">
    <location>
        <position position="1"/>
    </location>
</feature>
<evidence type="ECO:0000313" key="3">
    <source>
        <dbReference type="Proteomes" id="UP000663862"/>
    </source>
</evidence>
<protein>
    <submittedName>
        <fullName evidence="2">Uncharacterized protein</fullName>
    </submittedName>
</protein>